<name>A0ABV8PRZ0_9BACT</name>
<dbReference type="Pfam" id="PF00198">
    <property type="entry name" value="2-oxoacid_dh"/>
    <property type="match status" value="1"/>
</dbReference>
<feature type="domain" description="Peripheral subunit-binding (PSBD)" evidence="9">
    <location>
        <begin position="145"/>
        <end position="185"/>
    </location>
</feature>
<dbReference type="InterPro" id="IPR050743">
    <property type="entry name" value="2-oxoacid_DH_E2_comp"/>
</dbReference>
<comment type="subunit">
    <text evidence="3">Forms a 24-polypeptide structural core with octahedral symmetry.</text>
</comment>
<evidence type="ECO:0000256" key="4">
    <source>
        <dbReference type="ARBA" id="ARBA00022679"/>
    </source>
</evidence>
<dbReference type="PANTHER" id="PTHR43178">
    <property type="entry name" value="DIHYDROLIPOAMIDE ACETYLTRANSFERASE COMPONENT OF PYRUVATE DEHYDROGENASE COMPLEX"/>
    <property type="match status" value="1"/>
</dbReference>
<evidence type="ECO:0000256" key="7">
    <source>
        <dbReference type="RuleBase" id="RU003423"/>
    </source>
</evidence>
<accession>A0ABV8PRZ0</accession>
<feature type="domain" description="Peripheral subunit-binding (PSBD)" evidence="9">
    <location>
        <begin position="200"/>
        <end position="240"/>
    </location>
</feature>
<evidence type="ECO:0000256" key="1">
    <source>
        <dbReference type="ARBA" id="ARBA00001938"/>
    </source>
</evidence>
<dbReference type="InterPro" id="IPR001078">
    <property type="entry name" value="2-oxoacid_DH_actylTfrase"/>
</dbReference>
<dbReference type="PROSITE" id="PS00189">
    <property type="entry name" value="LIPOYL"/>
    <property type="match status" value="1"/>
</dbReference>
<dbReference type="RefSeq" id="WP_379012177.1">
    <property type="nucleotide sequence ID" value="NZ_JBHSDC010000002.1"/>
</dbReference>
<dbReference type="Gene3D" id="2.40.50.100">
    <property type="match status" value="1"/>
</dbReference>
<dbReference type="Proteomes" id="UP001595906">
    <property type="component" value="Unassembled WGS sequence"/>
</dbReference>
<dbReference type="InterPro" id="IPR000089">
    <property type="entry name" value="Biotin_lipoyl"/>
</dbReference>
<protein>
    <recommendedName>
        <fullName evidence="7">Dihydrolipoamide acetyltransferase component of pyruvate dehydrogenase complex</fullName>
        <ecNumber evidence="7">2.3.1.-</ecNumber>
    </recommendedName>
</protein>
<keyword evidence="5 7" id="KW-0450">Lipoyl</keyword>
<comment type="caution">
    <text evidence="10">The sequence shown here is derived from an EMBL/GenBank/DDBJ whole genome shotgun (WGS) entry which is preliminary data.</text>
</comment>
<evidence type="ECO:0000259" key="9">
    <source>
        <dbReference type="PROSITE" id="PS51826"/>
    </source>
</evidence>
<evidence type="ECO:0000256" key="6">
    <source>
        <dbReference type="ARBA" id="ARBA00023315"/>
    </source>
</evidence>
<dbReference type="Gene3D" id="3.30.559.10">
    <property type="entry name" value="Chloramphenicol acetyltransferase-like domain"/>
    <property type="match status" value="1"/>
</dbReference>
<evidence type="ECO:0000256" key="5">
    <source>
        <dbReference type="ARBA" id="ARBA00022823"/>
    </source>
</evidence>
<dbReference type="InterPro" id="IPR011053">
    <property type="entry name" value="Single_hybrid_motif"/>
</dbReference>
<comment type="cofactor">
    <cofactor evidence="1 7">
        <name>(R)-lipoate</name>
        <dbReference type="ChEBI" id="CHEBI:83088"/>
    </cofactor>
</comment>
<comment type="similarity">
    <text evidence="2 7">Belongs to the 2-oxoacid dehydrogenase family.</text>
</comment>
<dbReference type="SUPFAM" id="SSF52777">
    <property type="entry name" value="CoA-dependent acyltransferases"/>
    <property type="match status" value="1"/>
</dbReference>
<dbReference type="Gene3D" id="4.10.320.10">
    <property type="entry name" value="E3-binding domain"/>
    <property type="match status" value="2"/>
</dbReference>
<evidence type="ECO:0000259" key="8">
    <source>
        <dbReference type="PROSITE" id="PS50968"/>
    </source>
</evidence>
<dbReference type="InterPro" id="IPR004167">
    <property type="entry name" value="PSBD"/>
</dbReference>
<keyword evidence="11" id="KW-1185">Reference proteome</keyword>
<reference evidence="11" key="1">
    <citation type="journal article" date="2019" name="Int. J. Syst. Evol. Microbiol.">
        <title>The Global Catalogue of Microorganisms (GCM) 10K type strain sequencing project: providing services to taxonomists for standard genome sequencing and annotation.</title>
        <authorList>
            <consortium name="The Broad Institute Genomics Platform"/>
            <consortium name="The Broad Institute Genome Sequencing Center for Infectious Disease"/>
            <person name="Wu L."/>
            <person name="Ma J."/>
        </authorList>
    </citation>
    <scope>NUCLEOTIDE SEQUENCE [LARGE SCALE GENOMIC DNA]</scope>
    <source>
        <strain evidence="11">CECT 8010</strain>
    </source>
</reference>
<dbReference type="PROSITE" id="PS51826">
    <property type="entry name" value="PSBD"/>
    <property type="match status" value="2"/>
</dbReference>
<evidence type="ECO:0000256" key="3">
    <source>
        <dbReference type="ARBA" id="ARBA00011484"/>
    </source>
</evidence>
<dbReference type="InterPro" id="IPR023213">
    <property type="entry name" value="CAT-like_dom_sf"/>
</dbReference>
<dbReference type="Pfam" id="PF00364">
    <property type="entry name" value="Biotin_lipoyl"/>
    <property type="match status" value="1"/>
</dbReference>
<dbReference type="PROSITE" id="PS50968">
    <property type="entry name" value="BIOTINYL_LIPOYL"/>
    <property type="match status" value="1"/>
</dbReference>
<dbReference type="PANTHER" id="PTHR43178:SF5">
    <property type="entry name" value="LIPOAMIDE ACYLTRANSFERASE COMPONENT OF BRANCHED-CHAIN ALPHA-KETO ACID DEHYDROGENASE COMPLEX, MITOCHONDRIAL"/>
    <property type="match status" value="1"/>
</dbReference>
<evidence type="ECO:0000256" key="2">
    <source>
        <dbReference type="ARBA" id="ARBA00007317"/>
    </source>
</evidence>
<dbReference type="InterPro" id="IPR003016">
    <property type="entry name" value="2-oxoA_DH_lipoyl-BS"/>
</dbReference>
<dbReference type="InterPro" id="IPR036625">
    <property type="entry name" value="E3-bd_dom_sf"/>
</dbReference>
<dbReference type="SUPFAM" id="SSF51230">
    <property type="entry name" value="Single hybrid motif"/>
    <property type="match status" value="1"/>
</dbReference>
<keyword evidence="6 7" id="KW-0012">Acyltransferase</keyword>
<dbReference type="EC" id="2.3.1.-" evidence="7"/>
<feature type="domain" description="Lipoyl-binding" evidence="8">
    <location>
        <begin position="3"/>
        <end position="78"/>
    </location>
</feature>
<dbReference type="EMBL" id="JBHSDC010000002">
    <property type="protein sequence ID" value="MFC4230792.1"/>
    <property type="molecule type" value="Genomic_DNA"/>
</dbReference>
<organism evidence="10 11">
    <name type="scientific">Parasediminibacterium paludis</name>
    <dbReference type="NCBI Taxonomy" id="908966"/>
    <lineage>
        <taxon>Bacteria</taxon>
        <taxon>Pseudomonadati</taxon>
        <taxon>Bacteroidota</taxon>
        <taxon>Chitinophagia</taxon>
        <taxon>Chitinophagales</taxon>
        <taxon>Chitinophagaceae</taxon>
        <taxon>Parasediminibacterium</taxon>
    </lineage>
</organism>
<evidence type="ECO:0000313" key="10">
    <source>
        <dbReference type="EMBL" id="MFC4230792.1"/>
    </source>
</evidence>
<evidence type="ECO:0000313" key="11">
    <source>
        <dbReference type="Proteomes" id="UP001595906"/>
    </source>
</evidence>
<keyword evidence="4 7" id="KW-0808">Transferase</keyword>
<proteinExistence type="inferred from homology"/>
<dbReference type="SUPFAM" id="SSF47005">
    <property type="entry name" value="Peripheral subunit-binding domain of 2-oxo acid dehydrogenase complex"/>
    <property type="match status" value="2"/>
</dbReference>
<gene>
    <name evidence="10" type="ORF">ACFOW1_02745</name>
</gene>
<dbReference type="CDD" id="cd06849">
    <property type="entry name" value="lipoyl_domain"/>
    <property type="match status" value="1"/>
</dbReference>
<sequence>MAIVDLIMPKMGESIMEATILKWHKNVGDHIQQDETLLDIATDKVDSEVPSTVDGILKEILFEVNDVVPVGSVIAKIETAVAAAITPNVPKLPTETATVVVTVPEQIHHAPTTPQPEEIEPPFLGEMPYVPQNITTSSAKNNNSFFSPSVLSIANSEGISLSELEKIKGTGEDGRVTKKDILEYAPENSGSQKQTGNNRFYSPLVLNIANSEGISLAELERIEGTGADGRVSKRDVLQYVANKKAGLIPAYVVPTAPAPIVSQPVVVPEPVVTVQPPVIHSEPAPVVSTQPIVIPEPVVVPAQAAFTAPTVEPVIMPQQPVVAAPVVPEPIVTVPEPVVTVPEPVVTVPKPVVTVPEPVVTVPEPVVTVPKPVVTVPEPIVTVPEPVVTVPEPVVTVPKPVVTVPEPIVTVPEPVVTVPEPVVTVPEPVVTVPEPVVTVPEPVVTVPEPVVTVAEKVVEHKSVVATSINQTCLQPVQQSVFVPTPVYIKDIPLSTLAEGHSGKFANPTSVLPTGDTEIIEMDRMRKLIAKHMVNSVQTSPHVTSFVEADVTNMVLWRNRVKEEFERREGTKITFTPMFIESIVKVMQQFPLINSSIEGEKIVVKKDFNIGMATALPSGNLIVPVIKSAEKLNIVGLSKAVNNLANAARNSQLKPDDTTGGTFTVTNIGTFGSLMGTPIINQPQVAILAIGAIKKKPVVIESEDGDTIGIRHMMYLSLSYDHRVIDGSVGASFLTAVAKELEQWDVNRTWYQYL</sequence>
<dbReference type="Pfam" id="PF02817">
    <property type="entry name" value="E3_binding"/>
    <property type="match status" value="2"/>
</dbReference>